<dbReference type="STRING" id="351605.Gura_1918"/>
<gene>
    <name evidence="5" type="ordered locus">Gura_1918</name>
</gene>
<evidence type="ECO:0000256" key="2">
    <source>
        <dbReference type="ARBA" id="ARBA00023067"/>
    </source>
</evidence>
<dbReference type="PROSITE" id="PS00045">
    <property type="entry name" value="HISTONE_LIKE"/>
    <property type="match status" value="1"/>
</dbReference>
<evidence type="ECO:0000313" key="5">
    <source>
        <dbReference type="EMBL" id="ABQ26108.1"/>
    </source>
</evidence>
<dbReference type="PANTHER" id="PTHR33175">
    <property type="entry name" value="DNA-BINDING PROTEIN HU"/>
    <property type="match status" value="1"/>
</dbReference>
<dbReference type="Gene3D" id="4.10.520.10">
    <property type="entry name" value="IHF-like DNA-binding proteins"/>
    <property type="match status" value="1"/>
</dbReference>
<dbReference type="InterPro" id="IPR020816">
    <property type="entry name" value="Histone-like_DNA-bd_CS"/>
</dbReference>
<reference evidence="5 6" key="1">
    <citation type="submission" date="2007-05" db="EMBL/GenBank/DDBJ databases">
        <title>Complete sequence of Geobacter uraniireducens Rf4.</title>
        <authorList>
            <consortium name="US DOE Joint Genome Institute"/>
            <person name="Copeland A."/>
            <person name="Lucas S."/>
            <person name="Lapidus A."/>
            <person name="Barry K."/>
            <person name="Detter J.C."/>
            <person name="Glavina del Rio T."/>
            <person name="Hammon N."/>
            <person name="Israni S."/>
            <person name="Dalin E."/>
            <person name="Tice H."/>
            <person name="Pitluck S."/>
            <person name="Chertkov O."/>
            <person name="Brettin T."/>
            <person name="Bruce D."/>
            <person name="Han C."/>
            <person name="Schmutz J."/>
            <person name="Larimer F."/>
            <person name="Land M."/>
            <person name="Hauser L."/>
            <person name="Kyrpides N."/>
            <person name="Mikhailova N."/>
            <person name="Shelobolina E."/>
            <person name="Aklujkar M."/>
            <person name="Lovley D."/>
            <person name="Richardson P."/>
        </authorList>
    </citation>
    <scope>NUCLEOTIDE SEQUENCE [LARGE SCALE GENOMIC DNA]</scope>
    <source>
        <strain evidence="5 6">Rf4</strain>
    </source>
</reference>
<dbReference type="GO" id="GO:0005829">
    <property type="term" value="C:cytosol"/>
    <property type="evidence" value="ECO:0007669"/>
    <property type="project" value="TreeGrafter"/>
</dbReference>
<dbReference type="SMART" id="SM00411">
    <property type="entry name" value="BHL"/>
    <property type="match status" value="1"/>
</dbReference>
<keyword evidence="6" id="KW-1185">Reference proteome</keyword>
<dbReference type="GO" id="GO:0030527">
    <property type="term" value="F:structural constituent of chromatin"/>
    <property type="evidence" value="ECO:0007669"/>
    <property type="project" value="InterPro"/>
</dbReference>
<proteinExistence type="inferred from homology"/>
<dbReference type="OrthoDB" id="9799835at2"/>
<dbReference type="EMBL" id="CP000698">
    <property type="protein sequence ID" value="ABQ26108.1"/>
    <property type="molecule type" value="Genomic_DNA"/>
</dbReference>
<dbReference type="PRINTS" id="PR01727">
    <property type="entry name" value="DNABINDINGHU"/>
</dbReference>
<organism evidence="5 6">
    <name type="scientific">Geotalea uraniireducens (strain Rf4)</name>
    <name type="common">Geobacter uraniireducens</name>
    <dbReference type="NCBI Taxonomy" id="351605"/>
    <lineage>
        <taxon>Bacteria</taxon>
        <taxon>Pseudomonadati</taxon>
        <taxon>Thermodesulfobacteriota</taxon>
        <taxon>Desulfuromonadia</taxon>
        <taxon>Geobacterales</taxon>
        <taxon>Geobacteraceae</taxon>
        <taxon>Geotalea</taxon>
    </lineage>
</organism>
<dbReference type="InterPro" id="IPR000119">
    <property type="entry name" value="Hist_DNA-bd"/>
</dbReference>
<dbReference type="CDD" id="cd13831">
    <property type="entry name" value="HU"/>
    <property type="match status" value="1"/>
</dbReference>
<evidence type="ECO:0000256" key="4">
    <source>
        <dbReference type="RuleBase" id="RU003939"/>
    </source>
</evidence>
<name>A5GFA3_GEOUR</name>
<dbReference type="AlphaFoldDB" id="A5GFA3"/>
<comment type="similarity">
    <text evidence="1 4">Belongs to the bacterial histone-like protein family.</text>
</comment>
<dbReference type="GO" id="GO:0030261">
    <property type="term" value="P:chromosome condensation"/>
    <property type="evidence" value="ECO:0007669"/>
    <property type="project" value="UniProtKB-KW"/>
</dbReference>
<protein>
    <submittedName>
        <fullName evidence="5">Bacterial nucleoid protein Hbs</fullName>
    </submittedName>
</protein>
<dbReference type="Pfam" id="PF00216">
    <property type="entry name" value="Bac_DNA_binding"/>
    <property type="match status" value="1"/>
</dbReference>
<dbReference type="SUPFAM" id="SSF47729">
    <property type="entry name" value="IHF-like DNA-binding proteins"/>
    <property type="match status" value="1"/>
</dbReference>
<dbReference type="HOGENOM" id="CLU_105066_3_1_7"/>
<dbReference type="InterPro" id="IPR010992">
    <property type="entry name" value="IHF-like_DNA-bd_dom_sf"/>
</dbReference>
<sequence>MTKTDLVNAVAEIAGITKVDAEKSVKAFLEAITDCLTKGDKLTLVGFGTFSTAKRAARKGQNPQTGKKIDIPASVNPKFKAGNTLKTLVNA</sequence>
<evidence type="ECO:0000256" key="3">
    <source>
        <dbReference type="ARBA" id="ARBA00023125"/>
    </source>
</evidence>
<dbReference type="PANTHER" id="PTHR33175:SF3">
    <property type="entry name" value="DNA-BINDING PROTEIN HU-BETA"/>
    <property type="match status" value="1"/>
</dbReference>
<accession>A5GFA3</accession>
<dbReference type="GO" id="GO:0003677">
    <property type="term" value="F:DNA binding"/>
    <property type="evidence" value="ECO:0007669"/>
    <property type="project" value="UniProtKB-KW"/>
</dbReference>
<evidence type="ECO:0000313" key="6">
    <source>
        <dbReference type="Proteomes" id="UP000006695"/>
    </source>
</evidence>
<keyword evidence="2" id="KW-0226">DNA condensation</keyword>
<dbReference type="RefSeq" id="WP_011938811.1">
    <property type="nucleotide sequence ID" value="NC_009483.1"/>
</dbReference>
<dbReference type="KEGG" id="gur:Gura_1918"/>
<dbReference type="Proteomes" id="UP000006695">
    <property type="component" value="Chromosome"/>
</dbReference>
<keyword evidence="3" id="KW-0238">DNA-binding</keyword>
<evidence type="ECO:0000256" key="1">
    <source>
        <dbReference type="ARBA" id="ARBA00010529"/>
    </source>
</evidence>